<evidence type="ECO:0000256" key="3">
    <source>
        <dbReference type="ARBA" id="ARBA00022553"/>
    </source>
</evidence>
<dbReference type="Gene3D" id="3.30.565.10">
    <property type="entry name" value="Histidine kinase-like ATPase, C-terminal domain"/>
    <property type="match status" value="1"/>
</dbReference>
<organism evidence="10 11">
    <name type="scientific">Formimonas warabiya</name>
    <dbReference type="NCBI Taxonomy" id="1761012"/>
    <lineage>
        <taxon>Bacteria</taxon>
        <taxon>Bacillati</taxon>
        <taxon>Bacillota</taxon>
        <taxon>Clostridia</taxon>
        <taxon>Eubacteriales</taxon>
        <taxon>Peptococcaceae</taxon>
        <taxon>Candidatus Formimonas</taxon>
    </lineage>
</organism>
<dbReference type="Proteomes" id="UP000323521">
    <property type="component" value="Chromosome"/>
</dbReference>
<accession>A0A3G1KS88</accession>
<evidence type="ECO:0000313" key="11">
    <source>
        <dbReference type="Proteomes" id="UP000323521"/>
    </source>
</evidence>
<dbReference type="InterPro" id="IPR038424">
    <property type="entry name" value="H_kinase_PdtaS_GAF_sf"/>
</dbReference>
<dbReference type="SMART" id="SM00911">
    <property type="entry name" value="HWE_HK"/>
    <property type="match status" value="1"/>
</dbReference>
<feature type="domain" description="PAS" evidence="8">
    <location>
        <begin position="158"/>
        <end position="227"/>
    </location>
</feature>
<feature type="domain" description="Signal transduction histidine kinase HWE region" evidence="9">
    <location>
        <begin position="277"/>
        <end position="354"/>
    </location>
</feature>
<evidence type="ECO:0000259" key="8">
    <source>
        <dbReference type="SMART" id="SM00091"/>
    </source>
</evidence>
<dbReference type="Pfam" id="PF02518">
    <property type="entry name" value="HATPase_c"/>
    <property type="match status" value="1"/>
</dbReference>
<dbReference type="PANTHER" id="PTHR41523:SF8">
    <property type="entry name" value="ETHYLENE RESPONSE SENSOR PROTEIN"/>
    <property type="match status" value="1"/>
</dbReference>
<dbReference type="SMART" id="SM00091">
    <property type="entry name" value="PAS"/>
    <property type="match status" value="1"/>
</dbReference>
<comment type="catalytic activity">
    <reaction evidence="1">
        <text>ATP + protein L-histidine = ADP + protein N-phospho-L-histidine.</text>
        <dbReference type="EC" id="2.7.13.3"/>
    </reaction>
</comment>
<protein>
    <recommendedName>
        <fullName evidence="2">histidine kinase</fullName>
        <ecNumber evidence="2">2.7.13.3</ecNumber>
    </recommendedName>
</protein>
<dbReference type="InterPro" id="IPR011495">
    <property type="entry name" value="Sig_transdc_His_kin_sub2_dim/P"/>
</dbReference>
<keyword evidence="3" id="KW-0597">Phosphoprotein</keyword>
<dbReference type="Gene3D" id="3.30.450.280">
    <property type="entry name" value="GAF domain"/>
    <property type="match status" value="1"/>
</dbReference>
<dbReference type="OrthoDB" id="9767435at2"/>
<dbReference type="GO" id="GO:0005524">
    <property type="term" value="F:ATP binding"/>
    <property type="evidence" value="ECO:0007669"/>
    <property type="project" value="UniProtKB-KW"/>
</dbReference>
<keyword evidence="6 10" id="KW-0418">Kinase</keyword>
<dbReference type="EMBL" id="CP017634">
    <property type="protein sequence ID" value="ATW25329.1"/>
    <property type="molecule type" value="Genomic_DNA"/>
</dbReference>
<dbReference type="KEGG" id="fwa:DCMF_11615"/>
<dbReference type="InterPro" id="IPR000014">
    <property type="entry name" value="PAS"/>
</dbReference>
<evidence type="ECO:0000313" key="10">
    <source>
        <dbReference type="EMBL" id="ATW25329.1"/>
    </source>
</evidence>
<dbReference type="SUPFAM" id="SSF55874">
    <property type="entry name" value="ATPase domain of HSP90 chaperone/DNA topoisomerase II/histidine kinase"/>
    <property type="match status" value="1"/>
</dbReference>
<evidence type="ECO:0000256" key="6">
    <source>
        <dbReference type="ARBA" id="ARBA00022777"/>
    </source>
</evidence>
<keyword evidence="11" id="KW-1185">Reference proteome</keyword>
<dbReference type="Pfam" id="PF12282">
    <property type="entry name" value="GAF_PdtaS"/>
    <property type="match status" value="1"/>
</dbReference>
<dbReference type="GO" id="GO:0004673">
    <property type="term" value="F:protein histidine kinase activity"/>
    <property type="evidence" value="ECO:0007669"/>
    <property type="project" value="UniProtKB-EC"/>
</dbReference>
<sequence>MSTIQQLCQEYTTLNDSDIEILEKLALQLPSITELTGNDIFIDALTRNWTDSIVLAWARPKEKSAYSASVVGELAYSTNEPAVYRTLKTGETTRDIRGVSQEGVPIAQTVVPITNTAQKVIGVLIMERDISKELQQEERVEFLSHTAEQLSSTLMYLSMTESTFEDWLGNGIFVLNRQGRITYANKTAATIYKTHCDSEALGNDFCALISDCSSLEDVLERMKNTLELSIGDRCYHFQSYPLVTRGELSGCAISVHDYTDLRKKEQELNAKSLIIREIHHRVKNNLQNIASLLRLQMRRSTSDVVKAEFSASINRILSIAFVYEVFARQTWETIDLLELSHHILDCLIDSSGISRDHIETSVKGQSVQLPSRQAVPLALVINELATNSIKHGIASLGRGRIDINLKDSNGLITLTVSDSGNDLYETFPEAPKSGLGLQIVESLVREQLDGFFRLERKGGMTRAMVCFTRHSREGE</sequence>
<dbReference type="PANTHER" id="PTHR41523">
    <property type="entry name" value="TWO-COMPONENT SYSTEM SENSOR PROTEIN"/>
    <property type="match status" value="1"/>
</dbReference>
<reference evidence="10 11" key="1">
    <citation type="submission" date="2016-10" db="EMBL/GenBank/DDBJ databases">
        <title>Complete Genome Sequence of Peptococcaceae strain DCMF.</title>
        <authorList>
            <person name="Edwards R.J."/>
            <person name="Holland S.I."/>
            <person name="Deshpande N.P."/>
            <person name="Wong Y.K."/>
            <person name="Ertan H."/>
            <person name="Manefield M."/>
            <person name="Russell T.L."/>
            <person name="Lee M.J."/>
        </authorList>
    </citation>
    <scope>NUCLEOTIDE SEQUENCE [LARGE SCALE GENOMIC DNA]</scope>
    <source>
        <strain evidence="10 11">DCMF</strain>
    </source>
</reference>
<dbReference type="InterPro" id="IPR003594">
    <property type="entry name" value="HATPase_dom"/>
</dbReference>
<dbReference type="InterPro" id="IPR022066">
    <property type="entry name" value="PdtaS_GAF"/>
</dbReference>
<dbReference type="Pfam" id="PF07568">
    <property type="entry name" value="HisKA_2"/>
    <property type="match status" value="1"/>
</dbReference>
<keyword evidence="5" id="KW-0547">Nucleotide-binding</keyword>
<dbReference type="SUPFAM" id="SSF55785">
    <property type="entry name" value="PYP-like sensor domain (PAS domain)"/>
    <property type="match status" value="1"/>
</dbReference>
<evidence type="ECO:0000256" key="2">
    <source>
        <dbReference type="ARBA" id="ARBA00012438"/>
    </source>
</evidence>
<evidence type="ECO:0000256" key="4">
    <source>
        <dbReference type="ARBA" id="ARBA00022679"/>
    </source>
</evidence>
<dbReference type="InterPro" id="IPR011102">
    <property type="entry name" value="Sig_transdc_His_kinase_HWE"/>
</dbReference>
<dbReference type="InterPro" id="IPR035965">
    <property type="entry name" value="PAS-like_dom_sf"/>
</dbReference>
<dbReference type="RefSeq" id="WP_148134584.1">
    <property type="nucleotide sequence ID" value="NZ_CP017634.1"/>
</dbReference>
<evidence type="ECO:0000256" key="5">
    <source>
        <dbReference type="ARBA" id="ARBA00022741"/>
    </source>
</evidence>
<dbReference type="InterPro" id="IPR036890">
    <property type="entry name" value="HATPase_C_sf"/>
</dbReference>
<proteinExistence type="predicted"/>
<evidence type="ECO:0000256" key="7">
    <source>
        <dbReference type="ARBA" id="ARBA00022840"/>
    </source>
</evidence>
<keyword evidence="7" id="KW-0067">ATP-binding</keyword>
<evidence type="ECO:0000259" key="9">
    <source>
        <dbReference type="SMART" id="SM00911"/>
    </source>
</evidence>
<name>A0A3G1KS88_FORW1</name>
<evidence type="ECO:0000256" key="1">
    <source>
        <dbReference type="ARBA" id="ARBA00000085"/>
    </source>
</evidence>
<dbReference type="AlphaFoldDB" id="A0A3G1KS88"/>
<gene>
    <name evidence="10" type="ORF">DCMF_11615</name>
</gene>
<dbReference type="Gene3D" id="3.30.450.20">
    <property type="entry name" value="PAS domain"/>
    <property type="match status" value="2"/>
</dbReference>
<dbReference type="EC" id="2.7.13.3" evidence="2"/>
<keyword evidence="4" id="KW-0808">Transferase</keyword>